<accession>A0A0E9XHC4</accession>
<organism evidence="1">
    <name type="scientific">Anguilla anguilla</name>
    <name type="common">European freshwater eel</name>
    <name type="synonym">Muraena anguilla</name>
    <dbReference type="NCBI Taxonomy" id="7936"/>
    <lineage>
        <taxon>Eukaryota</taxon>
        <taxon>Metazoa</taxon>
        <taxon>Chordata</taxon>
        <taxon>Craniata</taxon>
        <taxon>Vertebrata</taxon>
        <taxon>Euteleostomi</taxon>
        <taxon>Actinopterygii</taxon>
        <taxon>Neopterygii</taxon>
        <taxon>Teleostei</taxon>
        <taxon>Anguilliformes</taxon>
        <taxon>Anguillidae</taxon>
        <taxon>Anguilla</taxon>
    </lineage>
</organism>
<proteinExistence type="predicted"/>
<protein>
    <submittedName>
        <fullName evidence="1">Uncharacterized protein</fullName>
    </submittedName>
</protein>
<evidence type="ECO:0000313" key="1">
    <source>
        <dbReference type="EMBL" id="JAI01822.1"/>
    </source>
</evidence>
<name>A0A0E9XHC4_ANGAN</name>
<sequence>MDNAKGQLSTSISLLNAGKMFKDERVDCSPFPIFCTVFCGLEVYECL</sequence>
<reference evidence="1" key="2">
    <citation type="journal article" date="2015" name="Fish Shellfish Immunol.">
        <title>Early steps in the European eel (Anguilla anguilla)-Vibrio vulnificus interaction in the gills: Role of the RtxA13 toxin.</title>
        <authorList>
            <person name="Callol A."/>
            <person name="Pajuelo D."/>
            <person name="Ebbesson L."/>
            <person name="Teles M."/>
            <person name="MacKenzie S."/>
            <person name="Amaro C."/>
        </authorList>
    </citation>
    <scope>NUCLEOTIDE SEQUENCE</scope>
</reference>
<dbReference type="EMBL" id="GBXM01006756">
    <property type="protein sequence ID" value="JAI01822.1"/>
    <property type="molecule type" value="Transcribed_RNA"/>
</dbReference>
<reference evidence="1" key="1">
    <citation type="submission" date="2014-11" db="EMBL/GenBank/DDBJ databases">
        <authorList>
            <person name="Amaro Gonzalez C."/>
        </authorList>
    </citation>
    <scope>NUCLEOTIDE SEQUENCE</scope>
</reference>
<dbReference type="AlphaFoldDB" id="A0A0E9XHC4"/>